<reference evidence="1 2" key="1">
    <citation type="journal article" date="2015" name="Genome Announc.">
        <title>Complete Genome Sequence of Cupriavidus basilensis 4G11, Isolated from the Oak Ridge Field Research Center Site.</title>
        <authorList>
            <person name="Ray J."/>
            <person name="Waters R.J."/>
            <person name="Skerker J.M."/>
            <person name="Kuehl J.V."/>
            <person name="Price M.N."/>
            <person name="Huang J."/>
            <person name="Chakraborty R."/>
            <person name="Arkin A.P."/>
            <person name="Deutschbauer A."/>
        </authorList>
    </citation>
    <scope>NUCLEOTIDE SEQUENCE [LARGE SCALE GENOMIC DNA]</scope>
    <source>
        <strain evidence="1">4G11</strain>
    </source>
</reference>
<accession>A0A0C4YQX9</accession>
<name>A0A0C4YQX9_9BURK</name>
<protein>
    <submittedName>
        <fullName evidence="1">Uncharacterized protein</fullName>
    </submittedName>
</protein>
<dbReference type="AlphaFoldDB" id="A0A0C4YQX9"/>
<evidence type="ECO:0000313" key="2">
    <source>
        <dbReference type="Proteomes" id="UP000031843"/>
    </source>
</evidence>
<keyword evidence="2" id="KW-1185">Reference proteome</keyword>
<dbReference type="KEGG" id="cbw:RR42_s1398"/>
<evidence type="ECO:0000313" key="1">
    <source>
        <dbReference type="EMBL" id="AJG22986.1"/>
    </source>
</evidence>
<dbReference type="EMBL" id="CP010537">
    <property type="protein sequence ID" value="AJG22986.1"/>
    <property type="molecule type" value="Genomic_DNA"/>
</dbReference>
<organism evidence="1 2">
    <name type="scientific">Cupriavidus basilensis</name>
    <dbReference type="NCBI Taxonomy" id="68895"/>
    <lineage>
        <taxon>Bacteria</taxon>
        <taxon>Pseudomonadati</taxon>
        <taxon>Pseudomonadota</taxon>
        <taxon>Betaproteobacteria</taxon>
        <taxon>Burkholderiales</taxon>
        <taxon>Burkholderiaceae</taxon>
        <taxon>Cupriavidus</taxon>
    </lineage>
</organism>
<dbReference type="Proteomes" id="UP000031843">
    <property type="component" value="Chromosome secondary"/>
</dbReference>
<proteinExistence type="predicted"/>
<sequence>MSGFHNIDSLGLNQNVIDVIMHGFRIASIDKEIDYFL</sequence>
<gene>
    <name evidence="1" type="ORF">RR42_s1398</name>
</gene>